<evidence type="ECO:0000313" key="2">
    <source>
        <dbReference type="Proteomes" id="UP000032221"/>
    </source>
</evidence>
<dbReference type="PATRIC" id="fig|280871.6.peg.2009"/>
<dbReference type="InterPro" id="IPR050778">
    <property type="entry name" value="Cueball_EGF_LRP_Nidogen"/>
</dbReference>
<dbReference type="RefSeq" id="WP_043985490.1">
    <property type="nucleotide sequence ID" value="NZ_JXST01000011.1"/>
</dbReference>
<dbReference type="SUPFAM" id="SSF63825">
    <property type="entry name" value="YWTD domain"/>
    <property type="match status" value="1"/>
</dbReference>
<proteinExistence type="predicted"/>
<dbReference type="STRING" id="280871.TL10_09710"/>
<dbReference type="InterPro" id="IPR000033">
    <property type="entry name" value="LDLR_classB_rpt"/>
</dbReference>
<evidence type="ECO:0000313" key="1">
    <source>
        <dbReference type="EMBL" id="KIU17063.1"/>
    </source>
</evidence>
<dbReference type="EMBL" id="JXST01000011">
    <property type="protein sequence ID" value="KIU17063.1"/>
    <property type="molecule type" value="Genomic_DNA"/>
</dbReference>
<name>A0A0D1J656_9MYCO</name>
<dbReference type="SMART" id="SM00135">
    <property type="entry name" value="LY"/>
    <property type="match status" value="3"/>
</dbReference>
<dbReference type="Gene3D" id="2.120.10.30">
    <property type="entry name" value="TolB, C-terminal domain"/>
    <property type="match status" value="2"/>
</dbReference>
<gene>
    <name evidence="1" type="ORF">TL10_09710</name>
</gene>
<keyword evidence="2" id="KW-1185">Reference proteome</keyword>
<dbReference type="InterPro" id="IPR011042">
    <property type="entry name" value="6-blade_b-propeller_TolB-like"/>
</dbReference>
<dbReference type="OrthoDB" id="111868at2"/>
<organism evidence="1 2">
    <name type="scientific">Mycolicibacterium llatzerense</name>
    <dbReference type="NCBI Taxonomy" id="280871"/>
    <lineage>
        <taxon>Bacteria</taxon>
        <taxon>Bacillati</taxon>
        <taxon>Actinomycetota</taxon>
        <taxon>Actinomycetes</taxon>
        <taxon>Mycobacteriales</taxon>
        <taxon>Mycobacteriaceae</taxon>
        <taxon>Mycolicibacterium</taxon>
    </lineage>
</organism>
<comment type="caution">
    <text evidence="1">The sequence shown here is derived from an EMBL/GenBank/DDBJ whole genome shotgun (WGS) entry which is preliminary data.</text>
</comment>
<dbReference type="AlphaFoldDB" id="A0A0D1J656"/>
<evidence type="ECO:0008006" key="3">
    <source>
        <dbReference type="Google" id="ProtNLM"/>
    </source>
</evidence>
<dbReference type="PANTHER" id="PTHR46513:SF13">
    <property type="entry name" value="EGF-LIKE DOMAIN-CONTAINING PROTEIN"/>
    <property type="match status" value="1"/>
</dbReference>
<accession>A0A0D1J656</accession>
<dbReference type="PANTHER" id="PTHR46513">
    <property type="entry name" value="VITELLOGENIN RECEPTOR-LIKE PROTEIN-RELATED-RELATED"/>
    <property type="match status" value="1"/>
</dbReference>
<protein>
    <recommendedName>
        <fullName evidence="3">3-hydroxyacyl-CoA dehydrogenase</fullName>
    </recommendedName>
</protein>
<sequence length="297" mass="32030">MTELLVLHIAKREIQAVSLDGSRVRTLVADVDETPDGIVVDQARGHIYWTNMGTPDPGSGRGSRSTFFTRNGSLERVTLDGSDRRTIVPRGAFTTGKQLTADFGAGLLYWCDREGMQVLRCRLDGSGLETLVVAGTDAQDARNHCVGIAIDPVNRLVYWTQKGAPDAGQGRIFRCGTNIPVGRTAADRDDIELLWQDLPEPIDLDLDDSGRLVWTDRGAEPDGNTLNRGQVQPAAGAYEILSRGYQEAIGLATTDCTTYYVSELRSGGIRAVNLADGTDRELAQLGPGVTGVALAEL</sequence>
<dbReference type="Proteomes" id="UP000032221">
    <property type="component" value="Unassembled WGS sequence"/>
</dbReference>
<reference evidence="1 2" key="1">
    <citation type="submission" date="2015-01" db="EMBL/GenBank/DDBJ databases">
        <title>Genome sequence of Mycobacterium llatzerense and Mycobacterium immunogenum recovered from brain abscess.</title>
        <authorList>
            <person name="Greninger A.L."/>
            <person name="Langelier C."/>
            <person name="Cunningham G."/>
            <person name="Chiu C.Y."/>
            <person name="Miller S."/>
        </authorList>
    </citation>
    <scope>NUCLEOTIDE SEQUENCE [LARGE SCALE GENOMIC DNA]</scope>
    <source>
        <strain evidence="1 2">CLUC14</strain>
    </source>
</reference>